<evidence type="ECO:0000313" key="2">
    <source>
        <dbReference type="EMBL" id="TDC92677.1"/>
    </source>
</evidence>
<organism evidence="2 3">
    <name type="scientific">Saccharopolyspora aridisoli</name>
    <dbReference type="NCBI Taxonomy" id="2530385"/>
    <lineage>
        <taxon>Bacteria</taxon>
        <taxon>Bacillati</taxon>
        <taxon>Actinomycetota</taxon>
        <taxon>Actinomycetes</taxon>
        <taxon>Pseudonocardiales</taxon>
        <taxon>Pseudonocardiaceae</taxon>
        <taxon>Saccharopolyspora</taxon>
    </lineage>
</organism>
<dbReference type="SUPFAM" id="SSF82607">
    <property type="entry name" value="YbaB-like"/>
    <property type="match status" value="1"/>
</dbReference>
<accession>A0A4R4UKZ4</accession>
<dbReference type="Proteomes" id="UP000294744">
    <property type="component" value="Unassembled WGS sequence"/>
</dbReference>
<dbReference type="EMBL" id="SMKV01000013">
    <property type="protein sequence ID" value="TDC92677.1"/>
    <property type="molecule type" value="Genomic_DNA"/>
</dbReference>
<dbReference type="InterPro" id="IPR004401">
    <property type="entry name" value="YbaB/EbfC"/>
</dbReference>
<reference evidence="2 3" key="1">
    <citation type="submission" date="2019-03" db="EMBL/GenBank/DDBJ databases">
        <title>Draft genome sequences of novel Actinobacteria.</title>
        <authorList>
            <person name="Sahin N."/>
            <person name="Ay H."/>
            <person name="Saygin H."/>
        </authorList>
    </citation>
    <scope>NUCLEOTIDE SEQUENCE [LARGE SCALE GENOMIC DNA]</scope>
    <source>
        <strain evidence="2 3">16K404</strain>
    </source>
</reference>
<comment type="caution">
    <text evidence="2">The sequence shown here is derived from an EMBL/GenBank/DDBJ whole genome shotgun (WGS) entry which is preliminary data.</text>
</comment>
<evidence type="ECO:0000256" key="1">
    <source>
        <dbReference type="SAM" id="MobiDB-lite"/>
    </source>
</evidence>
<sequence length="130" mass="13919">MMRKFEEQAAQAGQLRERMQEIKGQGRSADGSVTVTVAPSGAVLDLQLTASATRQPHTSLQQGIMTAIREGTQDAARQVDETVQPVLGDRAEQFKSALNAHSPAPPTAPPSGSTQRVDPDDDYSDGSFLR</sequence>
<proteinExistence type="predicted"/>
<feature type="region of interest" description="Disordered" evidence="1">
    <location>
        <begin position="1"/>
        <end position="33"/>
    </location>
</feature>
<dbReference type="InterPro" id="IPR036894">
    <property type="entry name" value="YbaB-like_sf"/>
</dbReference>
<keyword evidence="3" id="KW-1185">Reference proteome</keyword>
<dbReference type="AlphaFoldDB" id="A0A4R4UKZ4"/>
<name>A0A4R4UKZ4_9PSEU</name>
<protein>
    <submittedName>
        <fullName evidence="2">YbaB/EbfC family DNA-binding protein</fullName>
    </submittedName>
</protein>
<keyword evidence="2" id="KW-0238">DNA-binding</keyword>
<gene>
    <name evidence="2" type="ORF">E1161_12735</name>
</gene>
<dbReference type="Pfam" id="PF02575">
    <property type="entry name" value="YbaB_DNA_bd"/>
    <property type="match status" value="1"/>
</dbReference>
<dbReference type="OrthoDB" id="3692582at2"/>
<feature type="region of interest" description="Disordered" evidence="1">
    <location>
        <begin position="96"/>
        <end position="130"/>
    </location>
</feature>
<dbReference type="GO" id="GO:0003677">
    <property type="term" value="F:DNA binding"/>
    <property type="evidence" value="ECO:0007669"/>
    <property type="project" value="UniProtKB-KW"/>
</dbReference>
<dbReference type="Gene3D" id="3.30.1310.10">
    <property type="entry name" value="Nucleoid-associated protein YbaB-like domain"/>
    <property type="match status" value="1"/>
</dbReference>
<evidence type="ECO:0000313" key="3">
    <source>
        <dbReference type="Proteomes" id="UP000294744"/>
    </source>
</evidence>